<dbReference type="EMBL" id="FTPR01000002">
    <property type="protein sequence ID" value="SIT89197.1"/>
    <property type="molecule type" value="Genomic_DNA"/>
</dbReference>
<keyword evidence="1" id="KW-0282">Flagellum</keyword>
<keyword evidence="1" id="KW-0966">Cell projection</keyword>
<evidence type="ECO:0000313" key="1">
    <source>
        <dbReference type="EMBL" id="SIT89197.1"/>
    </source>
</evidence>
<protein>
    <submittedName>
        <fullName evidence="1">Flagellar protein FlaF</fullName>
    </submittedName>
</protein>
<reference evidence="2" key="1">
    <citation type="submission" date="2017-01" db="EMBL/GenBank/DDBJ databases">
        <authorList>
            <person name="Varghese N."/>
            <person name="Submissions S."/>
        </authorList>
    </citation>
    <scope>NUCLEOTIDE SEQUENCE [LARGE SCALE GENOMIC DNA]</scope>
    <source>
        <strain evidence="2">DSM 29591</strain>
    </source>
</reference>
<sequence>MNVIEQAQQGYAPTQFAIRTTRSVEAQLITQITSRLQKLRNASRQDFPKLMAALHDNRRMWNTMAIDVADKGNALPKELRAQIFYLAEFTDLHTQQIIRKKADIAALIDINMAVLRGLNGQERV</sequence>
<keyword evidence="2" id="KW-1185">Reference proteome</keyword>
<gene>
    <name evidence="1" type="ORF">SAMN05421665_2894</name>
</gene>
<dbReference type="Proteomes" id="UP000186997">
    <property type="component" value="Unassembled WGS sequence"/>
</dbReference>
<dbReference type="STRING" id="287098.SAMN05421665_2894"/>
<dbReference type="RefSeq" id="WP_076660598.1">
    <property type="nucleotide sequence ID" value="NZ_FTPR01000002.1"/>
</dbReference>
<dbReference type="GO" id="GO:0044781">
    <property type="term" value="P:bacterial-type flagellum organization"/>
    <property type="evidence" value="ECO:0007669"/>
    <property type="project" value="InterPro"/>
</dbReference>
<dbReference type="AlphaFoldDB" id="A0A1R3XEJ3"/>
<proteinExistence type="predicted"/>
<evidence type="ECO:0000313" key="2">
    <source>
        <dbReference type="Proteomes" id="UP000186997"/>
    </source>
</evidence>
<organism evidence="1 2">
    <name type="scientific">Yoonia rosea</name>
    <dbReference type="NCBI Taxonomy" id="287098"/>
    <lineage>
        <taxon>Bacteria</taxon>
        <taxon>Pseudomonadati</taxon>
        <taxon>Pseudomonadota</taxon>
        <taxon>Alphaproteobacteria</taxon>
        <taxon>Rhodobacterales</taxon>
        <taxon>Paracoccaceae</taxon>
        <taxon>Yoonia</taxon>
    </lineage>
</organism>
<dbReference type="NCBIfam" id="NF009435">
    <property type="entry name" value="PRK12794.1"/>
    <property type="match status" value="1"/>
</dbReference>
<keyword evidence="1" id="KW-0969">Cilium</keyword>
<name>A0A1R3XEJ3_9RHOB</name>
<accession>A0A1R3XEJ3</accession>
<dbReference type="InterPro" id="IPR010845">
    <property type="entry name" value="FlaF"/>
</dbReference>
<dbReference type="Pfam" id="PF07309">
    <property type="entry name" value="FlaF"/>
    <property type="match status" value="1"/>
</dbReference>